<organism evidence="1">
    <name type="scientific">Oryza brachyantha</name>
    <name type="common">malo sina</name>
    <dbReference type="NCBI Taxonomy" id="4533"/>
    <lineage>
        <taxon>Eukaryota</taxon>
        <taxon>Viridiplantae</taxon>
        <taxon>Streptophyta</taxon>
        <taxon>Embryophyta</taxon>
        <taxon>Tracheophyta</taxon>
        <taxon>Spermatophyta</taxon>
        <taxon>Magnoliopsida</taxon>
        <taxon>Liliopsida</taxon>
        <taxon>Poales</taxon>
        <taxon>Poaceae</taxon>
        <taxon>BOP clade</taxon>
        <taxon>Oryzoideae</taxon>
        <taxon>Oryzeae</taxon>
        <taxon>Oryzinae</taxon>
        <taxon>Oryza</taxon>
    </lineage>
</organism>
<dbReference type="SUPFAM" id="SSF54534">
    <property type="entry name" value="FKBP-like"/>
    <property type="match status" value="1"/>
</dbReference>
<reference evidence="1" key="2">
    <citation type="submission" date="2013-04" db="UniProtKB">
        <authorList>
            <consortium name="EnsemblPlants"/>
        </authorList>
    </citation>
    <scope>IDENTIFICATION</scope>
</reference>
<dbReference type="AlphaFoldDB" id="J3L142"/>
<protein>
    <submittedName>
        <fullName evidence="1">Uncharacterized protein</fullName>
    </submittedName>
</protein>
<dbReference type="EnsemblPlants" id="OB01G29480.1">
    <property type="protein sequence ID" value="OB01G29480.1"/>
    <property type="gene ID" value="OB01G29480"/>
</dbReference>
<evidence type="ECO:0000313" key="2">
    <source>
        <dbReference type="Proteomes" id="UP000006038"/>
    </source>
</evidence>
<dbReference type="HOGENOM" id="CLU_1818814_0_0_1"/>
<name>J3L142_ORYBR</name>
<keyword evidence="2" id="KW-1185">Reference proteome</keyword>
<reference evidence="1" key="1">
    <citation type="journal article" date="2013" name="Nat. Commun.">
        <title>Whole-genome sequencing of Oryza brachyantha reveals mechanisms underlying Oryza genome evolution.</title>
        <authorList>
            <person name="Chen J."/>
            <person name="Huang Q."/>
            <person name="Gao D."/>
            <person name="Wang J."/>
            <person name="Lang Y."/>
            <person name="Liu T."/>
            <person name="Li B."/>
            <person name="Bai Z."/>
            <person name="Luis Goicoechea J."/>
            <person name="Liang C."/>
            <person name="Chen C."/>
            <person name="Zhang W."/>
            <person name="Sun S."/>
            <person name="Liao Y."/>
            <person name="Zhang X."/>
            <person name="Yang L."/>
            <person name="Song C."/>
            <person name="Wang M."/>
            <person name="Shi J."/>
            <person name="Liu G."/>
            <person name="Liu J."/>
            <person name="Zhou H."/>
            <person name="Zhou W."/>
            <person name="Yu Q."/>
            <person name="An N."/>
            <person name="Chen Y."/>
            <person name="Cai Q."/>
            <person name="Wang B."/>
            <person name="Liu B."/>
            <person name="Min J."/>
            <person name="Huang Y."/>
            <person name="Wu H."/>
            <person name="Li Z."/>
            <person name="Zhang Y."/>
            <person name="Yin Y."/>
            <person name="Song W."/>
            <person name="Jiang J."/>
            <person name="Jackson S.A."/>
            <person name="Wing R.A."/>
            <person name="Wang J."/>
            <person name="Chen M."/>
        </authorList>
    </citation>
    <scope>NUCLEOTIDE SEQUENCE [LARGE SCALE GENOMIC DNA]</scope>
    <source>
        <strain evidence="1">cv. IRGC 101232</strain>
    </source>
</reference>
<dbReference type="Proteomes" id="UP000006038">
    <property type="component" value="Chromosome 1"/>
</dbReference>
<evidence type="ECO:0000313" key="1">
    <source>
        <dbReference type="EnsemblPlants" id="OB01G29480.1"/>
    </source>
</evidence>
<accession>J3L142</accession>
<proteinExistence type="predicted"/>
<sequence>MPIPLDLGKPDSTPFFVLLGDNLFRFLPPDTDDDEYSGFNKWTVRKPTSGLTAMNLLFPCGITARERLAYISRPRDSERPEPDHVDGLYCIEAQVHFIGELVDGTQIVSTRENGVPLRFLLGQGKTINQIHNLELPPPHPKW</sequence>
<dbReference type="Gramene" id="OB01G29480.1">
    <property type="protein sequence ID" value="OB01G29480.1"/>
    <property type="gene ID" value="OB01G29480"/>
</dbReference>
<dbReference type="STRING" id="4533.J3L142"/>